<reference evidence="2" key="3">
    <citation type="submission" date="2022-03" db="EMBL/GenBank/DDBJ databases">
        <authorList>
            <person name="Ryngajllo M."/>
            <person name="Jacek P."/>
            <person name="Kubiak K."/>
        </authorList>
    </citation>
    <scope>NUCLEOTIDE SEQUENCE</scope>
    <source>
        <strain evidence="2">SI1</strain>
    </source>
</reference>
<sequence>MRPKAPFLLLLCLTGCGGFGDILADNTQLPGSLPNMPKMESENLRRSMGHAVAEPPILPQGQDIWPTRIQSMPTLADISSGRVHAQSGHFVRRSADGAQQLLDGASLSIGEADAGDLPADLPAAMPTIQDGHEGKGHPARSHAMAENADIIVPHADGGKTVIHADGAVVEQPHP</sequence>
<dbReference type="Proteomes" id="UP000319478">
    <property type="component" value="Unassembled WGS sequence"/>
</dbReference>
<reference evidence="1 3" key="1">
    <citation type="submission" date="2019-06" db="EMBL/GenBank/DDBJ databases">
        <title>Whole genome shotgun sequence of Komagataeibacter hansenii NBRC 14820.</title>
        <authorList>
            <person name="Hosoyama A."/>
            <person name="Uohara A."/>
            <person name="Ohji S."/>
            <person name="Ichikawa N."/>
        </authorList>
    </citation>
    <scope>NUCLEOTIDE SEQUENCE [LARGE SCALE GENOMIC DNA]</scope>
    <source>
        <strain evidence="1 3">NBRC 14820</strain>
    </source>
</reference>
<keyword evidence="3" id="KW-1185">Reference proteome</keyword>
<organism evidence="2 4">
    <name type="scientific">Novacetimonas hansenii</name>
    <name type="common">Komagataeibacter hansenii</name>
    <dbReference type="NCBI Taxonomy" id="436"/>
    <lineage>
        <taxon>Bacteria</taxon>
        <taxon>Pseudomonadati</taxon>
        <taxon>Pseudomonadota</taxon>
        <taxon>Alphaproteobacteria</taxon>
        <taxon>Acetobacterales</taxon>
        <taxon>Acetobacteraceae</taxon>
        <taxon>Novacetimonas</taxon>
    </lineage>
</organism>
<evidence type="ECO:0000313" key="4">
    <source>
        <dbReference type="Proteomes" id="UP001202887"/>
    </source>
</evidence>
<protein>
    <submittedName>
        <fullName evidence="2">Uncharacterized protein</fullName>
    </submittedName>
</protein>
<dbReference type="AlphaFoldDB" id="A0AAW5ELP8"/>
<evidence type="ECO:0000313" key="1">
    <source>
        <dbReference type="EMBL" id="GEC64015.1"/>
    </source>
</evidence>
<gene>
    <name evidence="1" type="ORF">GHA01_18640</name>
    <name evidence="2" type="ORF">K1W68_01875</name>
</gene>
<proteinExistence type="predicted"/>
<dbReference type="Proteomes" id="UP001202887">
    <property type="component" value="Unassembled WGS sequence"/>
</dbReference>
<dbReference type="RefSeq" id="WP_003620367.1">
    <property type="nucleotide sequence ID" value="NZ_BJNN01000098.1"/>
</dbReference>
<accession>A0AAW5ELP8</accession>
<dbReference type="EMBL" id="BJNN01000098">
    <property type="protein sequence ID" value="GEC64015.1"/>
    <property type="molecule type" value="Genomic_DNA"/>
</dbReference>
<reference evidence="2" key="2">
    <citation type="journal article" date="2021" name="Polymers (Basel)">
        <title>Highly Stretchable Bacterial Cellulose Produced by Komagataeibacter hansenii SI1.</title>
        <authorList>
            <person name="Cielecka I."/>
            <person name="Ryngajllo M."/>
            <person name="Maniukiewicz W."/>
            <person name="Bielecki S."/>
        </authorList>
    </citation>
    <scope>NUCLEOTIDE SEQUENCE</scope>
    <source>
        <strain evidence="2">SI1</strain>
    </source>
</reference>
<evidence type="ECO:0000313" key="2">
    <source>
        <dbReference type="EMBL" id="MCJ8352756.1"/>
    </source>
</evidence>
<comment type="caution">
    <text evidence="2">The sequence shown here is derived from an EMBL/GenBank/DDBJ whole genome shotgun (WGS) entry which is preliminary data.</text>
</comment>
<name>A0AAW5ELP8_NOVHA</name>
<dbReference type="EMBL" id="JAIBCX010000003">
    <property type="protein sequence ID" value="MCJ8352756.1"/>
    <property type="molecule type" value="Genomic_DNA"/>
</dbReference>
<evidence type="ECO:0000313" key="3">
    <source>
        <dbReference type="Proteomes" id="UP000319478"/>
    </source>
</evidence>
<dbReference type="GeneID" id="61367193"/>